<feature type="transmembrane region" description="Helical" evidence="2">
    <location>
        <begin position="95"/>
        <end position="113"/>
    </location>
</feature>
<feature type="region of interest" description="Disordered" evidence="1">
    <location>
        <begin position="1"/>
        <end position="71"/>
    </location>
</feature>
<sequence length="196" mass="22612">MPMIFKSLPNQRPPGIQLPSKKAQAEPFPISPSNVVSTPRSGKKRKEGKKKKKQPCQQHCGAHTHHTPCSHSAVRKGLPTGFLSRFQFLPSQESLHKFSCVFLYTPISFLLLWDRQRRQRGGKTGARRGRRRMRKKSTIKVKHRGSITNMRSYDNIYVLVTDFLFFFFFFGLLHCMINRSLVGSPRLAGIMGRYHR</sequence>
<evidence type="ECO:0000256" key="2">
    <source>
        <dbReference type="SAM" id="Phobius"/>
    </source>
</evidence>
<evidence type="ECO:0000313" key="4">
    <source>
        <dbReference type="Proteomes" id="UP000244722"/>
    </source>
</evidence>
<keyword evidence="2" id="KW-0472">Membrane</keyword>
<accession>A0A2T6ZYL3</accession>
<comment type="caution">
    <text evidence="3">The sequence shown here is derived from an EMBL/GenBank/DDBJ whole genome shotgun (WGS) entry which is preliminary data.</text>
</comment>
<keyword evidence="2" id="KW-0812">Transmembrane</keyword>
<reference evidence="3 4" key="1">
    <citation type="submission" date="2017-04" db="EMBL/GenBank/DDBJ databases">
        <title>Draft genome sequence of Tuber borchii Vittad., a whitish edible truffle.</title>
        <authorList>
            <consortium name="DOE Joint Genome Institute"/>
            <person name="Murat C."/>
            <person name="Kuo A."/>
            <person name="Barry K.W."/>
            <person name="Clum A."/>
            <person name="Dockter R.B."/>
            <person name="Fauchery L."/>
            <person name="Iotti M."/>
            <person name="Kohler A."/>
            <person name="Labutti K."/>
            <person name="Lindquist E.A."/>
            <person name="Lipzen A."/>
            <person name="Ohm R.A."/>
            <person name="Wang M."/>
            <person name="Grigoriev I.V."/>
            <person name="Zambonelli A."/>
            <person name="Martin F.M."/>
        </authorList>
    </citation>
    <scope>NUCLEOTIDE SEQUENCE [LARGE SCALE GENOMIC DNA]</scope>
    <source>
        <strain evidence="3 4">Tbo3840</strain>
    </source>
</reference>
<organism evidence="3 4">
    <name type="scientific">Tuber borchii</name>
    <name type="common">White truffle</name>
    <dbReference type="NCBI Taxonomy" id="42251"/>
    <lineage>
        <taxon>Eukaryota</taxon>
        <taxon>Fungi</taxon>
        <taxon>Dikarya</taxon>
        <taxon>Ascomycota</taxon>
        <taxon>Pezizomycotina</taxon>
        <taxon>Pezizomycetes</taxon>
        <taxon>Pezizales</taxon>
        <taxon>Tuberaceae</taxon>
        <taxon>Tuber</taxon>
    </lineage>
</organism>
<name>A0A2T6ZYL3_TUBBO</name>
<evidence type="ECO:0000313" key="3">
    <source>
        <dbReference type="EMBL" id="PUU80587.1"/>
    </source>
</evidence>
<dbReference type="AlphaFoldDB" id="A0A2T6ZYL3"/>
<evidence type="ECO:0000256" key="1">
    <source>
        <dbReference type="SAM" id="MobiDB-lite"/>
    </source>
</evidence>
<gene>
    <name evidence="3" type="ORF">B9Z19DRAFT_716143</name>
</gene>
<feature type="compositionally biased region" description="Polar residues" evidence="1">
    <location>
        <begin position="31"/>
        <end position="40"/>
    </location>
</feature>
<dbReference type="Proteomes" id="UP000244722">
    <property type="component" value="Unassembled WGS sequence"/>
</dbReference>
<protein>
    <submittedName>
        <fullName evidence="3">Uncharacterized protein</fullName>
    </submittedName>
</protein>
<feature type="compositionally biased region" description="Basic residues" evidence="1">
    <location>
        <begin position="41"/>
        <end position="54"/>
    </location>
</feature>
<feature type="transmembrane region" description="Helical" evidence="2">
    <location>
        <begin position="156"/>
        <end position="177"/>
    </location>
</feature>
<proteinExistence type="predicted"/>
<keyword evidence="4" id="KW-1185">Reference proteome</keyword>
<keyword evidence="2" id="KW-1133">Transmembrane helix</keyword>
<dbReference type="EMBL" id="NESQ01000061">
    <property type="protein sequence ID" value="PUU80587.1"/>
    <property type="molecule type" value="Genomic_DNA"/>
</dbReference>